<evidence type="ECO:0000256" key="1">
    <source>
        <dbReference type="SAM" id="MobiDB-lite"/>
    </source>
</evidence>
<proteinExistence type="predicted"/>
<keyword evidence="3" id="KW-1185">Reference proteome</keyword>
<feature type="compositionally biased region" description="Low complexity" evidence="1">
    <location>
        <begin position="111"/>
        <end position="134"/>
    </location>
</feature>
<organism evidence="2 3">
    <name type="scientific">Leucobacter exalbidus</name>
    <dbReference type="NCBI Taxonomy" id="662960"/>
    <lineage>
        <taxon>Bacteria</taxon>
        <taxon>Bacillati</taxon>
        <taxon>Actinomycetota</taxon>
        <taxon>Actinomycetes</taxon>
        <taxon>Micrococcales</taxon>
        <taxon>Microbacteriaceae</taxon>
        <taxon>Leucobacter</taxon>
    </lineage>
</organism>
<feature type="region of interest" description="Disordered" evidence="1">
    <location>
        <begin position="106"/>
        <end position="134"/>
    </location>
</feature>
<evidence type="ECO:0000313" key="2">
    <source>
        <dbReference type="EMBL" id="MBP1326046.1"/>
    </source>
</evidence>
<reference evidence="2" key="1">
    <citation type="submission" date="2021-02" db="EMBL/GenBank/DDBJ databases">
        <title>Sequencing the genomes of 1000 actinobacteria strains.</title>
        <authorList>
            <person name="Klenk H.-P."/>
        </authorList>
    </citation>
    <scope>NUCLEOTIDE SEQUENCE</scope>
    <source>
        <strain evidence="2">DSM 22850</strain>
    </source>
</reference>
<sequence>MNDQTPPSGSAPTPRPFLTPPPPPPAASVPPAPAPAAPVPPAVDPASASPVPPAPAAFDPASYGPPVAQPGAAEETHDEGDSKKTKVVGAATLGAAAQIGVLQLGTDHASGGPQTAQAQAGQAQAGQAPAGQAPQFAGAPADLGVAGVATVKQGLLATTAAKVIAGCVAVALIGAGAVTWGAIASLGSPAGNSAEASSASDPAEGEGAAAGTTERPEKLDPQDEPKTEPEPEPKAAPAPAAEESDETPQAAAEAGPPVPEDINGVWCPAPDSELDPGCYTIDVPNVTFPSGSTYEFMRMGWDEQRGMLSFSMIDAPFGDYYPTGMPLSIPDYYPGQDHPDRDRLWSGQAGMLLLRE</sequence>
<feature type="compositionally biased region" description="Basic and acidic residues" evidence="1">
    <location>
        <begin position="214"/>
        <end position="233"/>
    </location>
</feature>
<evidence type="ECO:0000313" key="3">
    <source>
        <dbReference type="Proteomes" id="UP000675163"/>
    </source>
</evidence>
<accession>A0A940PVN7</accession>
<feature type="compositionally biased region" description="Pro residues" evidence="1">
    <location>
        <begin position="13"/>
        <end position="43"/>
    </location>
</feature>
<dbReference type="Proteomes" id="UP000675163">
    <property type="component" value="Unassembled WGS sequence"/>
</dbReference>
<gene>
    <name evidence="2" type="ORF">JOF28_001278</name>
</gene>
<feature type="region of interest" description="Disordered" evidence="1">
    <location>
        <begin position="1"/>
        <end position="84"/>
    </location>
</feature>
<protein>
    <submittedName>
        <fullName evidence="2">Uncharacterized protein</fullName>
    </submittedName>
</protein>
<feature type="compositionally biased region" description="Low complexity" evidence="1">
    <location>
        <begin position="193"/>
        <end position="211"/>
    </location>
</feature>
<comment type="caution">
    <text evidence="2">The sequence shown here is derived from an EMBL/GenBank/DDBJ whole genome shotgun (WGS) entry which is preliminary data.</text>
</comment>
<name>A0A940PVN7_9MICO</name>
<feature type="region of interest" description="Disordered" evidence="1">
    <location>
        <begin position="189"/>
        <end position="269"/>
    </location>
</feature>
<dbReference type="AlphaFoldDB" id="A0A940PVN7"/>
<dbReference type="EMBL" id="JAFIDA010000001">
    <property type="protein sequence ID" value="MBP1326046.1"/>
    <property type="molecule type" value="Genomic_DNA"/>
</dbReference>